<dbReference type="PANTHER" id="PTHR30346:SF0">
    <property type="entry name" value="HCA OPERON TRANSCRIPTIONAL ACTIVATOR HCAR"/>
    <property type="match status" value="1"/>
</dbReference>
<accession>C0CQ02</accession>
<dbReference type="InterPro" id="IPR036390">
    <property type="entry name" value="WH_DNA-bd_sf"/>
</dbReference>
<name>C0CQ02_BLAHS</name>
<evidence type="ECO:0000256" key="1">
    <source>
        <dbReference type="ARBA" id="ARBA00009437"/>
    </source>
</evidence>
<keyword evidence="3" id="KW-0238">DNA-binding</keyword>
<dbReference type="CDD" id="cd08414">
    <property type="entry name" value="PBP2_LTTR_aromatics_like"/>
    <property type="match status" value="1"/>
</dbReference>
<evidence type="ECO:0000256" key="4">
    <source>
        <dbReference type="ARBA" id="ARBA00023163"/>
    </source>
</evidence>
<evidence type="ECO:0000256" key="3">
    <source>
        <dbReference type="ARBA" id="ARBA00023125"/>
    </source>
</evidence>
<dbReference type="InterPro" id="IPR036388">
    <property type="entry name" value="WH-like_DNA-bd_sf"/>
</dbReference>
<dbReference type="EMBL" id="ACBZ01000161">
    <property type="protein sequence ID" value="EEG48145.1"/>
    <property type="molecule type" value="Genomic_DNA"/>
</dbReference>
<dbReference type="GO" id="GO:0032993">
    <property type="term" value="C:protein-DNA complex"/>
    <property type="evidence" value="ECO:0007669"/>
    <property type="project" value="TreeGrafter"/>
</dbReference>
<sequence>MNLRQLKYFVTLAETLSFTKTAQVFYISQTAVTQQIKSLESQLGVPLFRRTKRKVELTSAGAVFLPEAREILEKTQKAIVKTKLAYTGSSDTLRIGVVQGYEHSDMPEALHRFRAQNPNISISIFRSDASDLYCALQEIRLDVAFNSRIAPGNLEDFNISSHTLATYPLMVFLHPSHPLVRKKECSLSDLNHEPLIFPDLRNDPSGYNKCLLDYFVQTGFVPTIVQESSNYEAILLMVAASLGIAILPSYAHVLAHNLGNITAIPLTGEISSLDIVIAWHNQNHNPTIQKFLSAV</sequence>
<dbReference type="eggNOG" id="COG0583">
    <property type="taxonomic scope" value="Bacteria"/>
</dbReference>
<proteinExistence type="inferred from homology"/>
<dbReference type="AlphaFoldDB" id="C0CQ02"/>
<dbReference type="InterPro" id="IPR000847">
    <property type="entry name" value="LysR_HTH_N"/>
</dbReference>
<dbReference type="Gene3D" id="3.40.190.10">
    <property type="entry name" value="Periplasmic binding protein-like II"/>
    <property type="match status" value="2"/>
</dbReference>
<dbReference type="FunFam" id="1.10.10.10:FF:000001">
    <property type="entry name" value="LysR family transcriptional regulator"/>
    <property type="match status" value="1"/>
</dbReference>
<evidence type="ECO:0000256" key="2">
    <source>
        <dbReference type="ARBA" id="ARBA00023015"/>
    </source>
</evidence>
<gene>
    <name evidence="6" type="ORF">RUMHYD_02954</name>
</gene>
<dbReference type="SUPFAM" id="SSF53850">
    <property type="entry name" value="Periplasmic binding protein-like II"/>
    <property type="match status" value="1"/>
</dbReference>
<feature type="domain" description="HTH lysR-type" evidence="5">
    <location>
        <begin position="1"/>
        <end position="58"/>
    </location>
</feature>
<dbReference type="SUPFAM" id="SSF46785">
    <property type="entry name" value="Winged helix' DNA-binding domain"/>
    <property type="match status" value="1"/>
</dbReference>
<keyword evidence="7" id="KW-1185">Reference proteome</keyword>
<dbReference type="Gene3D" id="1.10.10.10">
    <property type="entry name" value="Winged helix-like DNA-binding domain superfamily/Winged helix DNA-binding domain"/>
    <property type="match status" value="1"/>
</dbReference>
<dbReference type="InterPro" id="IPR005119">
    <property type="entry name" value="LysR_subst-bd"/>
</dbReference>
<dbReference type="Pfam" id="PF00126">
    <property type="entry name" value="HTH_1"/>
    <property type="match status" value="1"/>
</dbReference>
<dbReference type="PANTHER" id="PTHR30346">
    <property type="entry name" value="TRANSCRIPTIONAL DUAL REGULATOR HCAR-RELATED"/>
    <property type="match status" value="1"/>
</dbReference>
<dbReference type="PATRIC" id="fig|476272.21.peg.1089"/>
<dbReference type="HOGENOM" id="CLU_039613_6_4_9"/>
<keyword evidence="2" id="KW-0805">Transcription regulation</keyword>
<comment type="similarity">
    <text evidence="1">Belongs to the LysR transcriptional regulatory family.</text>
</comment>
<dbReference type="GO" id="GO:0003677">
    <property type="term" value="F:DNA binding"/>
    <property type="evidence" value="ECO:0007669"/>
    <property type="project" value="UniProtKB-KW"/>
</dbReference>
<dbReference type="RefSeq" id="WP_005950747.1">
    <property type="nucleotide sequence ID" value="NZ_CP136423.1"/>
</dbReference>
<evidence type="ECO:0000313" key="7">
    <source>
        <dbReference type="Proteomes" id="UP000003100"/>
    </source>
</evidence>
<protein>
    <recommendedName>
        <fullName evidence="5">HTH lysR-type domain-containing protein</fullName>
    </recommendedName>
</protein>
<dbReference type="Proteomes" id="UP000003100">
    <property type="component" value="Unassembled WGS sequence"/>
</dbReference>
<evidence type="ECO:0000259" key="5">
    <source>
        <dbReference type="PROSITE" id="PS50931"/>
    </source>
</evidence>
<dbReference type="PROSITE" id="PS50931">
    <property type="entry name" value="HTH_LYSR"/>
    <property type="match status" value="1"/>
</dbReference>
<evidence type="ECO:0000313" key="6">
    <source>
        <dbReference type="EMBL" id="EEG48145.1"/>
    </source>
</evidence>
<dbReference type="PRINTS" id="PR00039">
    <property type="entry name" value="HTHLYSR"/>
</dbReference>
<keyword evidence="4" id="KW-0804">Transcription</keyword>
<dbReference type="Pfam" id="PF03466">
    <property type="entry name" value="LysR_substrate"/>
    <property type="match status" value="1"/>
</dbReference>
<dbReference type="GO" id="GO:0003700">
    <property type="term" value="F:DNA-binding transcription factor activity"/>
    <property type="evidence" value="ECO:0007669"/>
    <property type="project" value="InterPro"/>
</dbReference>
<reference evidence="6 7" key="1">
    <citation type="submission" date="2009-01" db="EMBL/GenBank/DDBJ databases">
        <authorList>
            <person name="Fulton L."/>
            <person name="Clifton S."/>
            <person name="Fulton B."/>
            <person name="Xu J."/>
            <person name="Minx P."/>
            <person name="Pepin K.H."/>
            <person name="Johnson M."/>
            <person name="Bhonagiri V."/>
            <person name="Nash W.E."/>
            <person name="Mardis E.R."/>
            <person name="Wilson R.K."/>
        </authorList>
    </citation>
    <scope>NUCLEOTIDE SEQUENCE [LARGE SCALE GENOMIC DNA]</scope>
    <source>
        <strain evidence="7">DSM 10507 / JCM 14656 / S5a33</strain>
    </source>
</reference>
<organism evidence="6 7">
    <name type="scientific">Blautia hydrogenotrophica (strain DSM 10507 / JCM 14656 / S5a33)</name>
    <name type="common">Ruminococcus hydrogenotrophicus</name>
    <dbReference type="NCBI Taxonomy" id="476272"/>
    <lineage>
        <taxon>Bacteria</taxon>
        <taxon>Bacillati</taxon>
        <taxon>Bacillota</taxon>
        <taxon>Clostridia</taxon>
        <taxon>Lachnospirales</taxon>
        <taxon>Lachnospiraceae</taxon>
        <taxon>Blautia</taxon>
    </lineage>
</organism>
<reference evidence="6 7" key="2">
    <citation type="submission" date="2009-02" db="EMBL/GenBank/DDBJ databases">
        <title>Draft genome sequence of Blautia hydrogenotrophica DSM 10507 (Ruminococcus hydrogenotrophicus DSM 10507).</title>
        <authorList>
            <person name="Sudarsanam P."/>
            <person name="Ley R."/>
            <person name="Guruge J."/>
            <person name="Turnbaugh P.J."/>
            <person name="Mahowald M."/>
            <person name="Liep D."/>
            <person name="Gordon J."/>
        </authorList>
    </citation>
    <scope>NUCLEOTIDE SEQUENCE [LARGE SCALE GENOMIC DNA]</scope>
    <source>
        <strain evidence="7">DSM 10507 / JCM 14656 / S5a33</strain>
    </source>
</reference>
<dbReference type="GeneID" id="86822502"/>